<dbReference type="InterPro" id="IPR001915">
    <property type="entry name" value="Peptidase_M48"/>
</dbReference>
<evidence type="ECO:0000256" key="2">
    <source>
        <dbReference type="ARBA" id="ARBA00022670"/>
    </source>
</evidence>
<gene>
    <name evidence="9" type="ORF">SG35_007355</name>
</gene>
<accession>A0AAF0C4F9</accession>
<sequence>MNYRLLSIPLLLLALASCSINPATGTPDLVLMSEEAEIAMGKEMHEKLLKSVPVYHDDALAAYIDRIGQKVAKNSHRPDIQYHFTVIDAPDINAFALPGGYIYINRGLLAYLDSEAQLAAVLAHEVGHVTARHVVRQDTARKGAGILSIFSVFTTGSTVIGDVTNLWSTAAVQGYGREMELEADGFGAEYLFNSGYDPLAMVETIGVLKDQEKFSRYRAKEEGKKARSYHGVFASHPRNDIRLKEVIAKAGEFPENQDSTHNKSEYRKHTEGLVYGVNYDAKLKAQPKVPGLYIHDKLGFSLLFPEKWQVENTRQAIVGQPADKSAELKLTVALAKKGISPGDYLRGIMKTQMLQRSEDFAQNGLIGHTGIIVNDKGDYKQRVAVLYQGRRAYMLTGSVLSAKADVNYDELFLKSIHSFKPQKSSARKQKSKTLHYVKANENTNIEQLAKQLKIGAYAPQQLRLINGLYPRGEPEPGDWIKIIQ</sequence>
<reference evidence="9 10" key="1">
    <citation type="journal article" date="2015" name="Genome Announc.">
        <title>Draft Genome Sequences of Marine Isolates of Thalassomonas viridans and Thalassomonas actiniarum.</title>
        <authorList>
            <person name="Olonade I."/>
            <person name="van Zyl L.J."/>
            <person name="Trindade M."/>
        </authorList>
    </citation>
    <scope>NUCLEOTIDE SEQUENCE [LARGE SCALE GENOMIC DNA]</scope>
    <source>
        <strain evidence="9 10">A5K-106</strain>
    </source>
</reference>
<dbReference type="GO" id="GO:0004222">
    <property type="term" value="F:metalloendopeptidase activity"/>
    <property type="evidence" value="ECO:0007669"/>
    <property type="project" value="InterPro"/>
</dbReference>
<comment type="cofactor">
    <cofactor evidence="1">
        <name>Zn(2+)</name>
        <dbReference type="ChEBI" id="CHEBI:29105"/>
    </cofactor>
</comment>
<dbReference type="CDD" id="cd07333">
    <property type="entry name" value="M48C_bepA_like"/>
    <property type="match status" value="1"/>
</dbReference>
<dbReference type="AlphaFoldDB" id="A0AAF0C4F9"/>
<evidence type="ECO:0000256" key="3">
    <source>
        <dbReference type="ARBA" id="ARBA00022723"/>
    </source>
</evidence>
<dbReference type="Pfam" id="PF01435">
    <property type="entry name" value="Peptidase_M48"/>
    <property type="match status" value="1"/>
</dbReference>
<evidence type="ECO:0000256" key="7">
    <source>
        <dbReference type="SAM" id="SignalP"/>
    </source>
</evidence>
<evidence type="ECO:0000256" key="4">
    <source>
        <dbReference type="ARBA" id="ARBA00022801"/>
    </source>
</evidence>
<keyword evidence="6 9" id="KW-0482">Metalloprotease</keyword>
<feature type="signal peptide" evidence="7">
    <location>
        <begin position="1"/>
        <end position="25"/>
    </location>
</feature>
<dbReference type="PANTHER" id="PTHR22726">
    <property type="entry name" value="METALLOENDOPEPTIDASE OMA1"/>
    <property type="match status" value="1"/>
</dbReference>
<evidence type="ECO:0000256" key="1">
    <source>
        <dbReference type="ARBA" id="ARBA00001947"/>
    </source>
</evidence>
<reference evidence="9 10" key="2">
    <citation type="journal article" date="2022" name="Mar. Drugs">
        <title>Bioassay-Guided Fractionation Leads to the Detection of Cholic Acid Generated by the Rare Thalassomonas sp.</title>
        <authorList>
            <person name="Pheiffer F."/>
            <person name="Schneider Y.K."/>
            <person name="Hansen E.H."/>
            <person name="Andersen J.H."/>
            <person name="Isaksson J."/>
            <person name="Busche T."/>
            <person name="R C."/>
            <person name="Kalinowski J."/>
            <person name="Zyl L.V."/>
            <person name="Trindade M."/>
        </authorList>
    </citation>
    <scope>NUCLEOTIDE SEQUENCE [LARGE SCALE GENOMIC DNA]</scope>
    <source>
        <strain evidence="9 10">A5K-106</strain>
    </source>
</reference>
<keyword evidence="2" id="KW-0645">Protease</keyword>
<evidence type="ECO:0000256" key="6">
    <source>
        <dbReference type="ARBA" id="ARBA00023049"/>
    </source>
</evidence>
<keyword evidence="10" id="KW-1185">Reference proteome</keyword>
<dbReference type="InterPro" id="IPR051156">
    <property type="entry name" value="Mito/Outer_Membr_Metalloprot"/>
</dbReference>
<keyword evidence="3" id="KW-0479">Metal-binding</keyword>
<organism evidence="9 10">
    <name type="scientific">Thalassomonas actiniarum</name>
    <dbReference type="NCBI Taxonomy" id="485447"/>
    <lineage>
        <taxon>Bacteria</taxon>
        <taxon>Pseudomonadati</taxon>
        <taxon>Pseudomonadota</taxon>
        <taxon>Gammaproteobacteria</taxon>
        <taxon>Alteromonadales</taxon>
        <taxon>Colwelliaceae</taxon>
        <taxon>Thalassomonas</taxon>
    </lineage>
</organism>
<dbReference type="Gene3D" id="3.30.2010.10">
    <property type="entry name" value="Metalloproteases ('zincins'), catalytic domain"/>
    <property type="match status" value="1"/>
</dbReference>
<dbReference type="EMBL" id="CP059735">
    <property type="protein sequence ID" value="WDE00448.1"/>
    <property type="molecule type" value="Genomic_DNA"/>
</dbReference>
<dbReference type="PANTHER" id="PTHR22726:SF24">
    <property type="entry name" value="M48 FAMILY METALLOPEPTIDASE"/>
    <property type="match status" value="1"/>
</dbReference>
<protein>
    <submittedName>
        <fullName evidence="9">M48 family metalloprotease</fullName>
    </submittedName>
</protein>
<dbReference type="RefSeq" id="WP_044830629.1">
    <property type="nucleotide sequence ID" value="NZ_CP059735.1"/>
</dbReference>
<name>A0AAF0C4F9_9GAMM</name>
<evidence type="ECO:0000313" key="9">
    <source>
        <dbReference type="EMBL" id="WDE00448.1"/>
    </source>
</evidence>
<dbReference type="KEGG" id="tact:SG35_007355"/>
<proteinExistence type="predicted"/>
<evidence type="ECO:0000256" key="5">
    <source>
        <dbReference type="ARBA" id="ARBA00022833"/>
    </source>
</evidence>
<keyword evidence="5" id="KW-0862">Zinc</keyword>
<keyword evidence="4" id="KW-0378">Hydrolase</keyword>
<dbReference type="GO" id="GO:0051603">
    <property type="term" value="P:proteolysis involved in protein catabolic process"/>
    <property type="evidence" value="ECO:0007669"/>
    <property type="project" value="TreeGrafter"/>
</dbReference>
<dbReference type="PROSITE" id="PS51257">
    <property type="entry name" value="PROKAR_LIPOPROTEIN"/>
    <property type="match status" value="1"/>
</dbReference>
<evidence type="ECO:0000259" key="8">
    <source>
        <dbReference type="Pfam" id="PF01435"/>
    </source>
</evidence>
<dbReference type="Proteomes" id="UP000032568">
    <property type="component" value="Chromosome"/>
</dbReference>
<keyword evidence="7" id="KW-0732">Signal</keyword>
<feature type="chain" id="PRO_5042095220" evidence="7">
    <location>
        <begin position="26"/>
        <end position="484"/>
    </location>
</feature>
<dbReference type="GO" id="GO:0016020">
    <property type="term" value="C:membrane"/>
    <property type="evidence" value="ECO:0007669"/>
    <property type="project" value="TreeGrafter"/>
</dbReference>
<evidence type="ECO:0000313" key="10">
    <source>
        <dbReference type="Proteomes" id="UP000032568"/>
    </source>
</evidence>
<dbReference type="GO" id="GO:0046872">
    <property type="term" value="F:metal ion binding"/>
    <property type="evidence" value="ECO:0007669"/>
    <property type="project" value="UniProtKB-KW"/>
</dbReference>
<feature type="domain" description="Peptidase M48" evidence="8">
    <location>
        <begin position="61"/>
        <end position="246"/>
    </location>
</feature>